<dbReference type="AlphaFoldDB" id="A0A895YFI5"/>
<keyword evidence="3" id="KW-1003">Cell membrane</keyword>
<reference evidence="14" key="1">
    <citation type="submission" date="2021-02" db="EMBL/GenBank/DDBJ databases">
        <title>Natrosporangium hydrolyticum gen. nov., sp. nov, a haloalkaliphilic actinobacterium from a soda solonchak soil.</title>
        <authorList>
            <person name="Sorokin D.Y."/>
            <person name="Khijniak T.V."/>
            <person name="Zakharycheva A.P."/>
            <person name="Boueva O.V."/>
            <person name="Ariskina E.V."/>
            <person name="Hahnke R.L."/>
            <person name="Bunk B."/>
            <person name="Sproer C."/>
            <person name="Schumann P."/>
            <person name="Evtushenko L.I."/>
            <person name="Kublanov I.V."/>
        </authorList>
    </citation>
    <scope>NUCLEOTIDE SEQUENCE</scope>
    <source>
        <strain evidence="14">DSM 106523</strain>
    </source>
</reference>
<keyword evidence="10" id="KW-0482">Metalloprotease</keyword>
<evidence type="ECO:0000256" key="12">
    <source>
        <dbReference type="SAM" id="Phobius"/>
    </source>
</evidence>
<dbReference type="PANTHER" id="PTHR43221">
    <property type="entry name" value="PROTEASE HTPX"/>
    <property type="match status" value="1"/>
</dbReference>
<comment type="subcellular location">
    <subcellularLocation>
        <location evidence="2">Cell membrane</location>
        <topology evidence="2">Multi-pass membrane protein</topology>
    </subcellularLocation>
</comment>
<gene>
    <name evidence="14" type="ORF">JQS43_00235</name>
</gene>
<dbReference type="InterPro" id="IPR050083">
    <property type="entry name" value="HtpX_protease"/>
</dbReference>
<feature type="transmembrane region" description="Helical" evidence="12">
    <location>
        <begin position="190"/>
        <end position="209"/>
    </location>
</feature>
<dbReference type="RefSeq" id="WP_239677025.1">
    <property type="nucleotide sequence ID" value="NZ_CP070499.1"/>
</dbReference>
<keyword evidence="7" id="KW-0378">Hydrolase</keyword>
<keyword evidence="9 12" id="KW-1133">Transmembrane helix</keyword>
<dbReference type="PANTHER" id="PTHR43221:SF1">
    <property type="entry name" value="PROTEASE HTPX"/>
    <property type="match status" value="1"/>
</dbReference>
<dbReference type="EMBL" id="CP070499">
    <property type="protein sequence ID" value="QSB14865.1"/>
    <property type="molecule type" value="Genomic_DNA"/>
</dbReference>
<keyword evidence="6" id="KW-0479">Metal-binding</keyword>
<dbReference type="Gene3D" id="3.30.2010.10">
    <property type="entry name" value="Metalloproteases ('zincins'), catalytic domain"/>
    <property type="match status" value="1"/>
</dbReference>
<dbReference type="GO" id="GO:0046872">
    <property type="term" value="F:metal ion binding"/>
    <property type="evidence" value="ECO:0007669"/>
    <property type="project" value="UniProtKB-KW"/>
</dbReference>
<evidence type="ECO:0000256" key="4">
    <source>
        <dbReference type="ARBA" id="ARBA00022670"/>
    </source>
</evidence>
<evidence type="ECO:0000256" key="5">
    <source>
        <dbReference type="ARBA" id="ARBA00022692"/>
    </source>
</evidence>
<dbReference type="InterPro" id="IPR001915">
    <property type="entry name" value="Peptidase_M48"/>
</dbReference>
<evidence type="ECO:0000313" key="14">
    <source>
        <dbReference type="EMBL" id="QSB14865.1"/>
    </source>
</evidence>
<dbReference type="GO" id="GO:0004222">
    <property type="term" value="F:metalloendopeptidase activity"/>
    <property type="evidence" value="ECO:0007669"/>
    <property type="project" value="InterPro"/>
</dbReference>
<feature type="domain" description="Peptidase M48" evidence="13">
    <location>
        <begin position="122"/>
        <end position="302"/>
    </location>
</feature>
<evidence type="ECO:0000256" key="2">
    <source>
        <dbReference type="ARBA" id="ARBA00004651"/>
    </source>
</evidence>
<evidence type="ECO:0000256" key="6">
    <source>
        <dbReference type="ARBA" id="ARBA00022723"/>
    </source>
</evidence>
<evidence type="ECO:0000256" key="1">
    <source>
        <dbReference type="ARBA" id="ARBA00001947"/>
    </source>
</evidence>
<dbReference type="GO" id="GO:0005886">
    <property type="term" value="C:plasma membrane"/>
    <property type="evidence" value="ECO:0007669"/>
    <property type="project" value="UniProtKB-SubCell"/>
</dbReference>
<proteinExistence type="predicted"/>
<evidence type="ECO:0000256" key="9">
    <source>
        <dbReference type="ARBA" id="ARBA00022989"/>
    </source>
</evidence>
<feature type="transmembrane region" description="Helical" evidence="12">
    <location>
        <begin position="12"/>
        <end position="36"/>
    </location>
</feature>
<accession>A0A895YFI5</accession>
<evidence type="ECO:0000256" key="8">
    <source>
        <dbReference type="ARBA" id="ARBA00022833"/>
    </source>
</evidence>
<name>A0A895YFI5_9ACTN</name>
<comment type="cofactor">
    <cofactor evidence="1">
        <name>Zn(2+)</name>
        <dbReference type="ChEBI" id="CHEBI:29105"/>
    </cofactor>
</comment>
<evidence type="ECO:0000256" key="11">
    <source>
        <dbReference type="ARBA" id="ARBA00023136"/>
    </source>
</evidence>
<dbReference type="CDD" id="cd07328">
    <property type="entry name" value="M48_Ste24p_like"/>
    <property type="match status" value="1"/>
</dbReference>
<dbReference type="GO" id="GO:0006508">
    <property type="term" value="P:proteolysis"/>
    <property type="evidence" value="ECO:0007669"/>
    <property type="project" value="UniProtKB-KW"/>
</dbReference>
<dbReference type="KEGG" id="nhy:JQS43_00235"/>
<feature type="transmembrane region" description="Helical" evidence="12">
    <location>
        <begin position="42"/>
        <end position="63"/>
    </location>
</feature>
<evidence type="ECO:0000256" key="7">
    <source>
        <dbReference type="ARBA" id="ARBA00022801"/>
    </source>
</evidence>
<protein>
    <submittedName>
        <fullName evidence="14">M48 family metallopeptidase</fullName>
    </submittedName>
</protein>
<sequence>MTTARAALSVALLLGFYLYALGVVAVLAMLAVWLFTQGNVNYLLGVVIGLTLLLAGSVAYATWKVMRAKQTPFGLPVPEPRAPALWGLVRELAASVGTRPPDEIRLVAEVNAAVSEDSRWLGLISGRRYLYIGAPLLQTFTVAQLRSVLAHELGHYSHQHVRLGAAVHRGRHVISHTLGQLPDRAIAARWLLLPYAYLYFLVSAAVGRAQEIEADRASVRLAGRDAAISAMRELGPLATAWDFYLENYVAPGLDTGYAPTGVLSYFPTLLAARADTMNQLRAQPPAAQQSRWDSHPSDAERIGLMLREPESPMPTDPRPAGILIPQLDAAAHELEELTFSFGERTRLPYEHYTAATAQAERQRHADELYRAVTRMTGAPSSLAVVLDLLAAGHLQPLAATLLPGSVLADPNAATEAVADSVASAIAAALVRSGAARWQHSWSAGPALVGVTGEPIDQWQLAVAAVNGDAAKVRQELASRGVDPTTIRAAQTTVPVDRASAYAGITNAVIDGSRRDLIITSAGLIIVPTLSSWRQGQLQQRMRQLLTGSTVAELVAMPGHQFVPYEEITSAAMVKKLPATFEYVTIAGRRLTIRGGRRSEEVGDGWESLGEVTGTLAGPQ</sequence>
<evidence type="ECO:0000256" key="3">
    <source>
        <dbReference type="ARBA" id="ARBA00022475"/>
    </source>
</evidence>
<dbReference type="Proteomes" id="UP000662857">
    <property type="component" value="Chromosome"/>
</dbReference>
<keyword evidence="4" id="KW-0645">Protease</keyword>
<evidence type="ECO:0000313" key="15">
    <source>
        <dbReference type="Proteomes" id="UP000662857"/>
    </source>
</evidence>
<keyword evidence="5 12" id="KW-0812">Transmembrane</keyword>
<organism evidence="14 15">
    <name type="scientific">Natronosporangium hydrolyticum</name>
    <dbReference type="NCBI Taxonomy" id="2811111"/>
    <lineage>
        <taxon>Bacteria</taxon>
        <taxon>Bacillati</taxon>
        <taxon>Actinomycetota</taxon>
        <taxon>Actinomycetes</taxon>
        <taxon>Micromonosporales</taxon>
        <taxon>Micromonosporaceae</taxon>
        <taxon>Natronosporangium</taxon>
    </lineage>
</organism>
<evidence type="ECO:0000256" key="10">
    <source>
        <dbReference type="ARBA" id="ARBA00023049"/>
    </source>
</evidence>
<evidence type="ECO:0000259" key="13">
    <source>
        <dbReference type="Pfam" id="PF01435"/>
    </source>
</evidence>
<keyword evidence="8" id="KW-0862">Zinc</keyword>
<keyword evidence="15" id="KW-1185">Reference proteome</keyword>
<dbReference type="Pfam" id="PF01435">
    <property type="entry name" value="Peptidase_M48"/>
    <property type="match status" value="1"/>
</dbReference>
<keyword evidence="11 12" id="KW-0472">Membrane</keyword>